<evidence type="ECO:0000313" key="3">
    <source>
        <dbReference type="Proteomes" id="UP001278766"/>
    </source>
</evidence>
<sequence length="101" mass="11445">MAQGGLGQAMEYKHTQHSRHPQPRNHGAGWSCLFPVDSGKPLRLIRILRGTWYRNVTRGALVLRFNLLFLRAPGPGEGCFVSDVPDLENYAKLVWGWESEK</sequence>
<feature type="region of interest" description="Disordered" evidence="1">
    <location>
        <begin position="1"/>
        <end position="26"/>
    </location>
</feature>
<organism evidence="2 3">
    <name type="scientific">Chaetomium fimeti</name>
    <dbReference type="NCBI Taxonomy" id="1854472"/>
    <lineage>
        <taxon>Eukaryota</taxon>
        <taxon>Fungi</taxon>
        <taxon>Dikarya</taxon>
        <taxon>Ascomycota</taxon>
        <taxon>Pezizomycotina</taxon>
        <taxon>Sordariomycetes</taxon>
        <taxon>Sordariomycetidae</taxon>
        <taxon>Sordariales</taxon>
        <taxon>Chaetomiaceae</taxon>
        <taxon>Chaetomium</taxon>
    </lineage>
</organism>
<name>A0AAE0HPX2_9PEZI</name>
<comment type="caution">
    <text evidence="2">The sequence shown here is derived from an EMBL/GenBank/DDBJ whole genome shotgun (WGS) entry which is preliminary data.</text>
</comment>
<accession>A0AAE0HPX2</accession>
<dbReference type="GeneID" id="87839677"/>
<evidence type="ECO:0000313" key="2">
    <source>
        <dbReference type="EMBL" id="KAK3300239.1"/>
    </source>
</evidence>
<dbReference type="RefSeq" id="XP_062663753.1">
    <property type="nucleotide sequence ID" value="XM_062802729.1"/>
</dbReference>
<dbReference type="AlphaFoldDB" id="A0AAE0HPX2"/>
<gene>
    <name evidence="2" type="ORF">B0H64DRAFT_380355</name>
</gene>
<reference evidence="2" key="2">
    <citation type="submission" date="2023-06" db="EMBL/GenBank/DDBJ databases">
        <authorList>
            <consortium name="Lawrence Berkeley National Laboratory"/>
            <person name="Haridas S."/>
            <person name="Hensen N."/>
            <person name="Bonometti L."/>
            <person name="Westerberg I."/>
            <person name="Brannstrom I.O."/>
            <person name="Guillou S."/>
            <person name="Cros-Aarteil S."/>
            <person name="Calhoun S."/>
            <person name="Kuo A."/>
            <person name="Mondo S."/>
            <person name="Pangilinan J."/>
            <person name="Riley R."/>
            <person name="Labutti K."/>
            <person name="Andreopoulos B."/>
            <person name="Lipzen A."/>
            <person name="Chen C."/>
            <person name="Yanf M."/>
            <person name="Daum C."/>
            <person name="Ng V."/>
            <person name="Clum A."/>
            <person name="Steindorff A."/>
            <person name="Ohm R."/>
            <person name="Martin F."/>
            <person name="Silar P."/>
            <person name="Natvig D."/>
            <person name="Lalanne C."/>
            <person name="Gautier V."/>
            <person name="Ament-Velasquez S.L."/>
            <person name="Kruys A."/>
            <person name="Hutchinson M.I."/>
            <person name="Powell A.J."/>
            <person name="Barry K."/>
            <person name="Miller A.N."/>
            <person name="Grigoriev I.V."/>
            <person name="Debuchy R."/>
            <person name="Gladieux P."/>
            <person name="Thoren M.H."/>
            <person name="Johannesson H."/>
        </authorList>
    </citation>
    <scope>NUCLEOTIDE SEQUENCE</scope>
    <source>
        <strain evidence="2">CBS 168.71</strain>
    </source>
</reference>
<protein>
    <submittedName>
        <fullName evidence="2">Uncharacterized protein</fullName>
    </submittedName>
</protein>
<reference evidence="2" key="1">
    <citation type="journal article" date="2023" name="Mol. Phylogenet. Evol.">
        <title>Genome-scale phylogeny and comparative genomics of the fungal order Sordariales.</title>
        <authorList>
            <person name="Hensen N."/>
            <person name="Bonometti L."/>
            <person name="Westerberg I."/>
            <person name="Brannstrom I.O."/>
            <person name="Guillou S."/>
            <person name="Cros-Aarteil S."/>
            <person name="Calhoun S."/>
            <person name="Haridas S."/>
            <person name="Kuo A."/>
            <person name="Mondo S."/>
            <person name="Pangilinan J."/>
            <person name="Riley R."/>
            <person name="LaButti K."/>
            <person name="Andreopoulos B."/>
            <person name="Lipzen A."/>
            <person name="Chen C."/>
            <person name="Yan M."/>
            <person name="Daum C."/>
            <person name="Ng V."/>
            <person name="Clum A."/>
            <person name="Steindorff A."/>
            <person name="Ohm R.A."/>
            <person name="Martin F."/>
            <person name="Silar P."/>
            <person name="Natvig D.O."/>
            <person name="Lalanne C."/>
            <person name="Gautier V."/>
            <person name="Ament-Velasquez S.L."/>
            <person name="Kruys A."/>
            <person name="Hutchinson M.I."/>
            <person name="Powell A.J."/>
            <person name="Barry K."/>
            <person name="Miller A.N."/>
            <person name="Grigoriev I.V."/>
            <person name="Debuchy R."/>
            <person name="Gladieux P."/>
            <person name="Hiltunen Thoren M."/>
            <person name="Johannesson H."/>
        </authorList>
    </citation>
    <scope>NUCLEOTIDE SEQUENCE</scope>
    <source>
        <strain evidence="2">CBS 168.71</strain>
    </source>
</reference>
<dbReference type="EMBL" id="JAUEPN010000001">
    <property type="protein sequence ID" value="KAK3300239.1"/>
    <property type="molecule type" value="Genomic_DNA"/>
</dbReference>
<evidence type="ECO:0000256" key="1">
    <source>
        <dbReference type="SAM" id="MobiDB-lite"/>
    </source>
</evidence>
<keyword evidence="3" id="KW-1185">Reference proteome</keyword>
<proteinExistence type="predicted"/>
<dbReference type="Proteomes" id="UP001278766">
    <property type="component" value="Unassembled WGS sequence"/>
</dbReference>